<keyword evidence="2" id="KW-1185">Reference proteome</keyword>
<organism evidence="1 2">
    <name type="scientific">Hymenoscyphus albidus</name>
    <dbReference type="NCBI Taxonomy" id="595503"/>
    <lineage>
        <taxon>Eukaryota</taxon>
        <taxon>Fungi</taxon>
        <taxon>Dikarya</taxon>
        <taxon>Ascomycota</taxon>
        <taxon>Pezizomycotina</taxon>
        <taxon>Leotiomycetes</taxon>
        <taxon>Helotiales</taxon>
        <taxon>Helotiaceae</taxon>
        <taxon>Hymenoscyphus</taxon>
    </lineage>
</organism>
<dbReference type="EMBL" id="CAJVRM010000352">
    <property type="protein sequence ID" value="CAG8980053.1"/>
    <property type="molecule type" value="Genomic_DNA"/>
</dbReference>
<evidence type="ECO:0000313" key="1">
    <source>
        <dbReference type="EMBL" id="CAG8980053.1"/>
    </source>
</evidence>
<proteinExistence type="predicted"/>
<comment type="caution">
    <text evidence="1">The sequence shown here is derived from an EMBL/GenBank/DDBJ whole genome shotgun (WGS) entry which is preliminary data.</text>
</comment>
<dbReference type="Proteomes" id="UP000701801">
    <property type="component" value="Unassembled WGS sequence"/>
</dbReference>
<reference evidence="1" key="1">
    <citation type="submission" date="2021-07" db="EMBL/GenBank/DDBJ databases">
        <authorList>
            <person name="Durling M."/>
        </authorList>
    </citation>
    <scope>NUCLEOTIDE SEQUENCE</scope>
</reference>
<gene>
    <name evidence="1" type="ORF">HYALB_00009262</name>
</gene>
<evidence type="ECO:0000313" key="2">
    <source>
        <dbReference type="Proteomes" id="UP000701801"/>
    </source>
</evidence>
<protein>
    <submittedName>
        <fullName evidence="1">Uncharacterized protein</fullName>
    </submittedName>
</protein>
<sequence>MFILKAISNALDAQANKEEIRESVDYFGRVYRGIEDIRELNLPKPPLCDLPSHQFKVEVTGAQYPSWGLAEGYGKQGRANPMVEEQGDRMMRGGWGGTAVSAKGWLRVV</sequence>
<dbReference type="AlphaFoldDB" id="A0A9N9PZ25"/>
<accession>A0A9N9PZ25</accession>
<name>A0A9N9PZ25_9HELO</name>